<keyword evidence="7" id="KW-1185">Reference proteome</keyword>
<dbReference type="Pfam" id="PF00046">
    <property type="entry name" value="Homeodomain"/>
    <property type="match status" value="1"/>
</dbReference>
<dbReference type="OMA" id="DYINCMM"/>
<feature type="domain" description="Homeobox" evidence="5">
    <location>
        <begin position="38"/>
        <end position="94"/>
    </location>
</feature>
<proteinExistence type="predicted"/>
<dbReference type="GO" id="GO:0006357">
    <property type="term" value="P:regulation of transcription by RNA polymerase II"/>
    <property type="evidence" value="ECO:0007669"/>
    <property type="project" value="TreeGrafter"/>
</dbReference>
<dbReference type="InParanoid" id="S7W9U9"/>
<dbReference type="InterPro" id="IPR009057">
    <property type="entry name" value="Homeodomain-like_sf"/>
</dbReference>
<dbReference type="EMBL" id="ATCN01000719">
    <property type="protein sequence ID" value="EPR78537.1"/>
    <property type="molecule type" value="Genomic_DNA"/>
</dbReference>
<dbReference type="Gene3D" id="1.10.10.60">
    <property type="entry name" value="Homeodomain-like"/>
    <property type="match status" value="1"/>
</dbReference>
<evidence type="ECO:0000256" key="3">
    <source>
        <dbReference type="PROSITE-ProRule" id="PRU00108"/>
    </source>
</evidence>
<keyword evidence="2 3" id="KW-0371">Homeobox</keyword>
<dbReference type="HOGENOM" id="CLU_1305701_0_0_1"/>
<evidence type="ECO:0000313" key="6">
    <source>
        <dbReference type="EMBL" id="EPR78537.1"/>
    </source>
</evidence>
<accession>S7W9U9</accession>
<dbReference type="PANTHER" id="PTHR24324:SF9">
    <property type="entry name" value="HOMEOBOX DOMAIN-CONTAINING PROTEIN"/>
    <property type="match status" value="1"/>
</dbReference>
<comment type="subcellular location">
    <subcellularLocation>
        <location evidence="3 4">Nucleus</location>
    </subcellularLocation>
</comment>
<dbReference type="OrthoDB" id="6159439at2759"/>
<dbReference type="AlphaFoldDB" id="S7W9U9"/>
<sequence length="203" mass="24686">MFRSSRGMNPQFNNYFDSFHRNPRGELQSSYYNPFMVKPRKRTTKSQLKVLEKTFETIIKPDAALRKKLGHELGMTPREVQVWFQNRRAKVKKLNKKVHEDKRENIQNHTEEKMEENFYNQYYFPETHMFTPITPKEFNNYCNDRYPASPIKENSYFSYEKDENLELPNAENLDSSWMEYEQPKYKNERICENPFDPNNFFTE</sequence>
<name>S7W9U9_SPRLO</name>
<dbReference type="InterPro" id="IPR051000">
    <property type="entry name" value="Homeobox_DNA-bind_prot"/>
</dbReference>
<dbReference type="CDD" id="cd00086">
    <property type="entry name" value="homeodomain"/>
    <property type="match status" value="1"/>
</dbReference>
<dbReference type="InterPro" id="IPR001356">
    <property type="entry name" value="HD"/>
</dbReference>
<keyword evidence="3 4" id="KW-0539">Nucleus</keyword>
<protein>
    <submittedName>
        <fullName evidence="6">Homeodomain protein</fullName>
    </submittedName>
</protein>
<comment type="caution">
    <text evidence="6">The sequence shown here is derived from an EMBL/GenBank/DDBJ whole genome shotgun (WGS) entry which is preliminary data.</text>
</comment>
<feature type="DNA-binding region" description="Homeobox" evidence="3">
    <location>
        <begin position="40"/>
        <end position="95"/>
    </location>
</feature>
<evidence type="ECO:0000313" key="7">
    <source>
        <dbReference type="Proteomes" id="UP000014978"/>
    </source>
</evidence>
<keyword evidence="1 3" id="KW-0238">DNA-binding</keyword>
<evidence type="ECO:0000256" key="1">
    <source>
        <dbReference type="ARBA" id="ARBA00023125"/>
    </source>
</evidence>
<dbReference type="VEuPathDB" id="MicrosporidiaDB:SLOPH_446"/>
<dbReference type="GO" id="GO:0005634">
    <property type="term" value="C:nucleus"/>
    <property type="evidence" value="ECO:0007669"/>
    <property type="project" value="UniProtKB-SubCell"/>
</dbReference>
<dbReference type="PANTHER" id="PTHR24324">
    <property type="entry name" value="HOMEOBOX PROTEIN HHEX"/>
    <property type="match status" value="1"/>
</dbReference>
<evidence type="ECO:0000256" key="2">
    <source>
        <dbReference type="ARBA" id="ARBA00023155"/>
    </source>
</evidence>
<dbReference type="GO" id="GO:0000978">
    <property type="term" value="F:RNA polymerase II cis-regulatory region sequence-specific DNA binding"/>
    <property type="evidence" value="ECO:0007669"/>
    <property type="project" value="TreeGrafter"/>
</dbReference>
<gene>
    <name evidence="6" type="ORF">SLOPH_446</name>
</gene>
<dbReference type="SMART" id="SM00389">
    <property type="entry name" value="HOX"/>
    <property type="match status" value="1"/>
</dbReference>
<dbReference type="GO" id="GO:0030154">
    <property type="term" value="P:cell differentiation"/>
    <property type="evidence" value="ECO:0007669"/>
    <property type="project" value="TreeGrafter"/>
</dbReference>
<organism evidence="6 7">
    <name type="scientific">Spraguea lophii (strain 42_110)</name>
    <name type="common">Microsporidian parasite</name>
    <dbReference type="NCBI Taxonomy" id="1358809"/>
    <lineage>
        <taxon>Eukaryota</taxon>
        <taxon>Fungi</taxon>
        <taxon>Fungi incertae sedis</taxon>
        <taxon>Microsporidia</taxon>
        <taxon>Spragueidae</taxon>
        <taxon>Spraguea</taxon>
    </lineage>
</organism>
<evidence type="ECO:0000259" key="5">
    <source>
        <dbReference type="PROSITE" id="PS50071"/>
    </source>
</evidence>
<dbReference type="STRING" id="1358809.S7W9U9"/>
<dbReference type="Proteomes" id="UP000014978">
    <property type="component" value="Unassembled WGS sequence"/>
</dbReference>
<dbReference type="SUPFAM" id="SSF46689">
    <property type="entry name" value="Homeodomain-like"/>
    <property type="match status" value="1"/>
</dbReference>
<dbReference type="PROSITE" id="PS50071">
    <property type="entry name" value="HOMEOBOX_2"/>
    <property type="match status" value="1"/>
</dbReference>
<evidence type="ECO:0000256" key="4">
    <source>
        <dbReference type="RuleBase" id="RU000682"/>
    </source>
</evidence>
<reference evidence="7" key="1">
    <citation type="journal article" date="2013" name="PLoS Genet.">
        <title>The genome of Spraguea lophii and the basis of host-microsporidian interactions.</title>
        <authorList>
            <person name="Campbell S.E."/>
            <person name="Williams T.A."/>
            <person name="Yousuf A."/>
            <person name="Soanes D.M."/>
            <person name="Paszkiewicz K.H."/>
            <person name="Williams B.A.P."/>
        </authorList>
    </citation>
    <scope>NUCLEOTIDE SEQUENCE [LARGE SCALE GENOMIC DNA]</scope>
    <source>
        <strain evidence="7">42_110</strain>
    </source>
</reference>